<keyword evidence="4" id="KW-0274">FAD</keyword>
<keyword evidence="10" id="KW-1185">Reference proteome</keyword>
<dbReference type="PRINTS" id="PR00411">
    <property type="entry name" value="PNDRDTASEI"/>
</dbReference>
<dbReference type="OrthoDB" id="9802028at2"/>
<dbReference type="SUPFAM" id="SSF55424">
    <property type="entry name" value="FAD/NAD-linked reductases, dimerisation (C-terminal) domain"/>
    <property type="match status" value="1"/>
</dbReference>
<dbReference type="Pfam" id="PF02852">
    <property type="entry name" value="Pyr_redox_dim"/>
    <property type="match status" value="1"/>
</dbReference>
<evidence type="ECO:0000313" key="9">
    <source>
        <dbReference type="EMBL" id="PZF85985.1"/>
    </source>
</evidence>
<dbReference type="InterPro" id="IPR023753">
    <property type="entry name" value="FAD/NAD-binding_dom"/>
</dbReference>
<dbReference type="PANTHER" id="PTHR43429">
    <property type="entry name" value="PYRIDINE NUCLEOTIDE-DISULFIDE OXIDOREDUCTASE DOMAIN-CONTAINING"/>
    <property type="match status" value="1"/>
</dbReference>
<dbReference type="RefSeq" id="WP_111137434.1">
    <property type="nucleotide sequence ID" value="NZ_POUB01000367.1"/>
</dbReference>
<evidence type="ECO:0000313" key="10">
    <source>
        <dbReference type="Proteomes" id="UP000248749"/>
    </source>
</evidence>
<dbReference type="AlphaFoldDB" id="A0A2W2BFL2"/>
<keyword evidence="3" id="KW-0285">Flavoprotein</keyword>
<name>A0A2W2BFL2_9ACTN</name>
<evidence type="ECO:0000259" key="7">
    <source>
        <dbReference type="Pfam" id="PF02852"/>
    </source>
</evidence>
<evidence type="ECO:0000256" key="2">
    <source>
        <dbReference type="ARBA" id="ARBA00009130"/>
    </source>
</evidence>
<dbReference type="InterPro" id="IPR036188">
    <property type="entry name" value="FAD/NAD-bd_sf"/>
</dbReference>
<dbReference type="SUPFAM" id="SSF51905">
    <property type="entry name" value="FAD/NAD(P)-binding domain"/>
    <property type="match status" value="1"/>
</dbReference>
<reference evidence="9 10" key="1">
    <citation type="submission" date="2018-01" db="EMBL/GenBank/DDBJ databases">
        <title>Draft genome sequence of Salinispora sp. 13K206.</title>
        <authorList>
            <person name="Sahin N."/>
            <person name="Saygin H."/>
            <person name="Ay H."/>
        </authorList>
    </citation>
    <scope>NUCLEOTIDE SEQUENCE [LARGE SCALE GENOMIC DNA]</scope>
    <source>
        <strain evidence="9 10">13K206</strain>
    </source>
</reference>
<protein>
    <submittedName>
        <fullName evidence="9">Flavoprotein oxidoreductase</fullName>
    </submittedName>
</protein>
<comment type="caution">
    <text evidence="9">The sequence shown here is derived from an EMBL/GenBank/DDBJ whole genome shotgun (WGS) entry which is preliminary data.</text>
</comment>
<organism evidence="9 10">
    <name type="scientific">Micromonospora deserti</name>
    <dbReference type="NCBI Taxonomy" id="2070366"/>
    <lineage>
        <taxon>Bacteria</taxon>
        <taxon>Bacillati</taxon>
        <taxon>Actinomycetota</taxon>
        <taxon>Actinomycetes</taxon>
        <taxon>Micromonosporales</taxon>
        <taxon>Micromonosporaceae</taxon>
        <taxon>Micromonospora</taxon>
    </lineage>
</organism>
<dbReference type="EMBL" id="POUB01000367">
    <property type="protein sequence ID" value="PZF85985.1"/>
    <property type="molecule type" value="Genomic_DNA"/>
</dbReference>
<comment type="similarity">
    <text evidence="2">Belongs to the class-III pyridine nucleotide-disulfide oxidoreductase family.</text>
</comment>
<dbReference type="Proteomes" id="UP000248749">
    <property type="component" value="Unassembled WGS sequence"/>
</dbReference>
<dbReference type="Pfam" id="PF07992">
    <property type="entry name" value="Pyr_redox_2"/>
    <property type="match status" value="1"/>
</dbReference>
<comment type="cofactor">
    <cofactor evidence="1">
        <name>FAD</name>
        <dbReference type="ChEBI" id="CHEBI:57692"/>
    </cofactor>
</comment>
<dbReference type="GO" id="GO:0016491">
    <property type="term" value="F:oxidoreductase activity"/>
    <property type="evidence" value="ECO:0007669"/>
    <property type="project" value="UniProtKB-KW"/>
</dbReference>
<dbReference type="InterPro" id="IPR016156">
    <property type="entry name" value="FAD/NAD-linked_Rdtase_dimer_sf"/>
</dbReference>
<dbReference type="Gene3D" id="3.50.50.60">
    <property type="entry name" value="FAD/NAD(P)-binding domain"/>
    <property type="match status" value="2"/>
</dbReference>
<dbReference type="InterPro" id="IPR050260">
    <property type="entry name" value="FAD-bd_OxRdtase"/>
</dbReference>
<dbReference type="PRINTS" id="PR00368">
    <property type="entry name" value="FADPNR"/>
</dbReference>
<sequence>MAQRLIVIGGDAAGMAAASQARRRRDRGDLEIVAFERGHYTSYSACGIPYWISGLVPERDELIARDPMTFRESFDIDVRLRHEVTSIDLDRREVVARDLDRGGEVRERFDTLMYAAGAVPVRPEWARTGAGGVFGIQTLDDGAALRDWLEAEPPPRRAVVIGGGYIGVEMAEAMIQRGLSVTLVEQSEQPMSTVDPDMAELVSGAMRALGVTIRTGLTVTGLQERDGRVSAVVTADGPIPADVVVLGLGVRPNTALAAAAGLPLGPVGGIRVDRRMRVPGVPDVWAGGDCVECLHRVSGLPVHVPLGTHANKQGRVAGINIGGGYATFAGVIGTAVTKVCDLEVGRTGLRERDAAAAGFDFVSVIAESTNRAGYYPGARPMTVKLIAEKPSGRLLGAQIVGWSEAAKRIDTLAVALWNGMTVDDMTALDLGYAPPYAPVWDPVLIAARRAVDALAATGR</sequence>
<evidence type="ECO:0000256" key="3">
    <source>
        <dbReference type="ARBA" id="ARBA00022630"/>
    </source>
</evidence>
<proteinExistence type="inferred from homology"/>
<evidence type="ECO:0000256" key="4">
    <source>
        <dbReference type="ARBA" id="ARBA00022827"/>
    </source>
</evidence>
<feature type="domain" description="Pyridine nucleotide-disulphide oxidoreductase dimerisation" evidence="7">
    <location>
        <begin position="336"/>
        <end position="438"/>
    </location>
</feature>
<gene>
    <name evidence="9" type="ORF">C1I99_29285</name>
</gene>
<dbReference type="PANTHER" id="PTHR43429:SF1">
    <property type="entry name" value="NAD(P)H SULFUR OXIDOREDUCTASE (COA-DEPENDENT)"/>
    <property type="match status" value="1"/>
</dbReference>
<evidence type="ECO:0000259" key="8">
    <source>
        <dbReference type="Pfam" id="PF07992"/>
    </source>
</evidence>
<accession>A0A2W2BFL2</accession>
<keyword evidence="5" id="KW-0560">Oxidoreductase</keyword>
<feature type="domain" description="FAD/NAD(P)-binding" evidence="8">
    <location>
        <begin position="4"/>
        <end position="301"/>
    </location>
</feature>
<dbReference type="InterPro" id="IPR004099">
    <property type="entry name" value="Pyr_nucl-diS_OxRdtase_dimer"/>
</dbReference>
<evidence type="ECO:0000256" key="5">
    <source>
        <dbReference type="ARBA" id="ARBA00023002"/>
    </source>
</evidence>
<evidence type="ECO:0000256" key="1">
    <source>
        <dbReference type="ARBA" id="ARBA00001974"/>
    </source>
</evidence>
<keyword evidence="6" id="KW-0676">Redox-active center</keyword>
<evidence type="ECO:0000256" key="6">
    <source>
        <dbReference type="ARBA" id="ARBA00023284"/>
    </source>
</evidence>